<evidence type="ECO:0000259" key="19">
    <source>
        <dbReference type="Pfam" id="PF02875"/>
    </source>
</evidence>
<dbReference type="GO" id="GO:0005737">
    <property type="term" value="C:cytoplasm"/>
    <property type="evidence" value="ECO:0007669"/>
    <property type="project" value="UniProtKB-SubCell"/>
</dbReference>
<dbReference type="AlphaFoldDB" id="A0A6A8MCB1"/>
<evidence type="ECO:0000256" key="12">
    <source>
        <dbReference type="ARBA" id="ARBA00022984"/>
    </source>
</evidence>
<evidence type="ECO:0000256" key="7">
    <source>
        <dbReference type="ARBA" id="ARBA00022490"/>
    </source>
</evidence>
<evidence type="ECO:0000256" key="15">
    <source>
        <dbReference type="ARBA" id="ARBA00032324"/>
    </source>
</evidence>
<dbReference type="InterPro" id="IPR036565">
    <property type="entry name" value="Mur-like_cat_sf"/>
</dbReference>
<comment type="function">
    <text evidence="1 17 18">Cell wall formation. Catalyzes the addition of glutamate to the nucleotide precursor UDP-N-acetylmuramoyl-L-alanine (UMA).</text>
</comment>
<comment type="pathway">
    <text evidence="3 17 18">Cell wall biogenesis; peptidoglycan biosynthesis.</text>
</comment>
<dbReference type="InterPro" id="IPR004101">
    <property type="entry name" value="Mur_ligase_C"/>
</dbReference>
<keyword evidence="22" id="KW-1185">Reference proteome</keyword>
<keyword evidence="12 17" id="KW-0573">Peptidoglycan synthesis</keyword>
<dbReference type="Gene3D" id="3.40.50.720">
    <property type="entry name" value="NAD(P)-binding Rossmann-like Domain"/>
    <property type="match status" value="1"/>
</dbReference>
<keyword evidence="17 18" id="KW-0131">Cell cycle</keyword>
<dbReference type="Gene3D" id="3.90.190.20">
    <property type="entry name" value="Mur ligase, C-terminal domain"/>
    <property type="match status" value="1"/>
</dbReference>
<dbReference type="GO" id="GO:0009252">
    <property type="term" value="P:peptidoglycan biosynthetic process"/>
    <property type="evidence" value="ECO:0007669"/>
    <property type="project" value="UniProtKB-UniRule"/>
</dbReference>
<dbReference type="GO" id="GO:0008764">
    <property type="term" value="F:UDP-N-acetylmuramoylalanine-D-glutamate ligase activity"/>
    <property type="evidence" value="ECO:0007669"/>
    <property type="project" value="UniProtKB-UniRule"/>
</dbReference>
<dbReference type="Gene3D" id="3.40.1190.10">
    <property type="entry name" value="Mur-like, catalytic domain"/>
    <property type="match status" value="1"/>
</dbReference>
<dbReference type="Pfam" id="PF21799">
    <property type="entry name" value="MurD-like_N"/>
    <property type="match status" value="1"/>
</dbReference>
<dbReference type="GO" id="GO:0008360">
    <property type="term" value="P:regulation of cell shape"/>
    <property type="evidence" value="ECO:0007669"/>
    <property type="project" value="UniProtKB-KW"/>
</dbReference>
<proteinExistence type="inferred from homology"/>
<sequence>MKQIKKFDQKNILVLGLGRSGFAVSKLLLALGAKLTLNDKADLTDDPKAKELAAAGVRVIGGKHPVELFDEEHFDYLVKNPGIPYENPMVVKAQEKQVPIITEPEVALSAADSKYVCVTGSNGKTTTVMLTARILDHFLAKSGHHAYAVGNIGIPISEVVLDKADKDDILVCEMSSFQLLGVTDIDPKVAAIVDIYHNVHLDYHKTFENYVNAKLNVARFQKEDDFFLANFDQKDILAQEQAATKAKILTFSESDPSADFYIGDGYLMHKDDKMMKIADIKLPGIHNLQNSLVAIGISTLMGADKDDIYAVLSTFKGARHRLQYVTTLHGARVYNDSKSTNIEAATVAIPSFDQPEVLLAGGLDRGFVFDDLVELFKKHVRAIVLYGETRYLLADAARKAGIKNIVIVDNLKEGVLAAAKLVKSGEVLLFSPACASWDQFKTFEQRGDLFMQYIEELKAKEEK</sequence>
<keyword evidence="11 17" id="KW-0133">Cell shape</keyword>
<dbReference type="SUPFAM" id="SSF51984">
    <property type="entry name" value="MurCD N-terminal domain"/>
    <property type="match status" value="1"/>
</dbReference>
<comment type="subcellular location">
    <subcellularLocation>
        <location evidence="2 17 18">Cytoplasm</location>
    </subcellularLocation>
</comment>
<evidence type="ECO:0000259" key="20">
    <source>
        <dbReference type="Pfam" id="PF08245"/>
    </source>
</evidence>
<comment type="caution">
    <text evidence="21">The sequence shown here is derived from an EMBL/GenBank/DDBJ whole genome shotgun (WGS) entry which is preliminary data.</text>
</comment>
<keyword evidence="10 17" id="KW-0067">ATP-binding</keyword>
<evidence type="ECO:0000256" key="14">
    <source>
        <dbReference type="ARBA" id="ARBA00030398"/>
    </source>
</evidence>
<dbReference type="RefSeq" id="WP_154546982.1">
    <property type="nucleotide sequence ID" value="NZ_VUMX01000002.1"/>
</dbReference>
<dbReference type="GO" id="GO:0051301">
    <property type="term" value="P:cell division"/>
    <property type="evidence" value="ECO:0007669"/>
    <property type="project" value="UniProtKB-KW"/>
</dbReference>
<dbReference type="GO" id="GO:0071555">
    <property type="term" value="P:cell wall organization"/>
    <property type="evidence" value="ECO:0007669"/>
    <property type="project" value="UniProtKB-KW"/>
</dbReference>
<feature type="domain" description="Mur ligase C-terminal" evidence="19">
    <location>
        <begin position="320"/>
        <end position="434"/>
    </location>
</feature>
<dbReference type="InterPro" id="IPR036615">
    <property type="entry name" value="Mur_ligase_C_dom_sf"/>
</dbReference>
<dbReference type="NCBIfam" id="TIGR01087">
    <property type="entry name" value="murD"/>
    <property type="match status" value="1"/>
</dbReference>
<dbReference type="SUPFAM" id="SSF53244">
    <property type="entry name" value="MurD-like peptide ligases, peptide-binding domain"/>
    <property type="match status" value="1"/>
</dbReference>
<evidence type="ECO:0000256" key="18">
    <source>
        <dbReference type="RuleBase" id="RU003664"/>
    </source>
</evidence>
<gene>
    <name evidence="17" type="primary">murD</name>
    <name evidence="21" type="ORF">FYJ62_01320</name>
</gene>
<reference evidence="21 22" key="1">
    <citation type="submission" date="2019-08" db="EMBL/GenBank/DDBJ databases">
        <title>In-depth cultivation of the pig gut microbiome towards novel bacterial diversity and tailored functional studies.</title>
        <authorList>
            <person name="Wylensek D."/>
            <person name="Hitch T.C.A."/>
            <person name="Clavel T."/>
        </authorList>
    </citation>
    <scope>NUCLEOTIDE SEQUENCE [LARGE SCALE GENOMIC DNA]</scope>
    <source>
        <strain evidence="21 22">Bifido-178-WT-2B</strain>
    </source>
</reference>
<dbReference type="EMBL" id="VUMX01000002">
    <property type="protein sequence ID" value="MST86322.1"/>
    <property type="molecule type" value="Genomic_DNA"/>
</dbReference>
<dbReference type="Pfam" id="PF08245">
    <property type="entry name" value="Mur_ligase_M"/>
    <property type="match status" value="1"/>
</dbReference>
<dbReference type="PANTHER" id="PTHR43692">
    <property type="entry name" value="UDP-N-ACETYLMURAMOYLALANINE--D-GLUTAMATE LIGASE"/>
    <property type="match status" value="1"/>
</dbReference>
<evidence type="ECO:0000256" key="3">
    <source>
        <dbReference type="ARBA" id="ARBA00004752"/>
    </source>
</evidence>
<dbReference type="Proteomes" id="UP000438120">
    <property type="component" value="Unassembled WGS sequence"/>
</dbReference>
<dbReference type="OrthoDB" id="9809796at2"/>
<dbReference type="GO" id="GO:0005524">
    <property type="term" value="F:ATP binding"/>
    <property type="evidence" value="ECO:0007669"/>
    <property type="project" value="UniProtKB-UniRule"/>
</dbReference>
<evidence type="ECO:0000313" key="22">
    <source>
        <dbReference type="Proteomes" id="UP000438120"/>
    </source>
</evidence>
<evidence type="ECO:0000256" key="13">
    <source>
        <dbReference type="ARBA" id="ARBA00023316"/>
    </source>
</evidence>
<comment type="similarity">
    <text evidence="4 17">Belongs to the MurCDEF family.</text>
</comment>
<dbReference type="HAMAP" id="MF_00639">
    <property type="entry name" value="MurD"/>
    <property type="match status" value="1"/>
</dbReference>
<dbReference type="PANTHER" id="PTHR43692:SF1">
    <property type="entry name" value="UDP-N-ACETYLMURAMOYLALANINE--D-GLUTAMATE LIGASE"/>
    <property type="match status" value="1"/>
</dbReference>
<evidence type="ECO:0000256" key="5">
    <source>
        <dbReference type="ARBA" id="ARBA00012212"/>
    </source>
</evidence>
<keyword evidence="13 17" id="KW-0961">Cell wall biogenesis/degradation</keyword>
<dbReference type="InterPro" id="IPR013221">
    <property type="entry name" value="Mur_ligase_cen"/>
</dbReference>
<evidence type="ECO:0000256" key="17">
    <source>
        <dbReference type="HAMAP-Rule" id="MF_00639"/>
    </source>
</evidence>
<keyword evidence="17 18" id="KW-0132">Cell division</keyword>
<evidence type="ECO:0000256" key="11">
    <source>
        <dbReference type="ARBA" id="ARBA00022960"/>
    </source>
</evidence>
<evidence type="ECO:0000256" key="2">
    <source>
        <dbReference type="ARBA" id="ARBA00004496"/>
    </source>
</evidence>
<dbReference type="Pfam" id="PF02875">
    <property type="entry name" value="Mur_ligase_C"/>
    <property type="match status" value="1"/>
</dbReference>
<keyword evidence="8 17" id="KW-0436">Ligase</keyword>
<evidence type="ECO:0000256" key="4">
    <source>
        <dbReference type="ARBA" id="ARBA00010416"/>
    </source>
</evidence>
<protein>
    <recommendedName>
        <fullName evidence="6 17">UDP-N-acetylmuramoylalanine--D-glutamate ligase</fullName>
        <ecNumber evidence="5 17">6.3.2.9</ecNumber>
    </recommendedName>
    <alternativeName>
        <fullName evidence="15 17">D-glutamic acid-adding enzyme</fullName>
    </alternativeName>
    <alternativeName>
        <fullName evidence="14 17">UDP-N-acetylmuramoyl-L-alanyl-D-glutamate synthetase</fullName>
    </alternativeName>
</protein>
<evidence type="ECO:0000256" key="1">
    <source>
        <dbReference type="ARBA" id="ARBA00002734"/>
    </source>
</evidence>
<dbReference type="UniPathway" id="UPA00219"/>
<feature type="binding site" evidence="17">
    <location>
        <begin position="120"/>
        <end position="126"/>
    </location>
    <ligand>
        <name>ATP</name>
        <dbReference type="ChEBI" id="CHEBI:30616"/>
    </ligand>
</feature>
<evidence type="ECO:0000256" key="9">
    <source>
        <dbReference type="ARBA" id="ARBA00022741"/>
    </source>
</evidence>
<evidence type="ECO:0000256" key="16">
    <source>
        <dbReference type="ARBA" id="ARBA00047632"/>
    </source>
</evidence>
<feature type="domain" description="Mur ligase central" evidence="20">
    <location>
        <begin position="118"/>
        <end position="297"/>
    </location>
</feature>
<dbReference type="InterPro" id="IPR005762">
    <property type="entry name" value="MurD"/>
</dbReference>
<evidence type="ECO:0000256" key="10">
    <source>
        <dbReference type="ARBA" id="ARBA00022840"/>
    </source>
</evidence>
<name>A0A6A8MCB1_9LACO</name>
<comment type="catalytic activity">
    <reaction evidence="16 17 18">
        <text>UDP-N-acetyl-alpha-D-muramoyl-L-alanine + D-glutamate + ATP = UDP-N-acetyl-alpha-D-muramoyl-L-alanyl-D-glutamate + ADP + phosphate + H(+)</text>
        <dbReference type="Rhea" id="RHEA:16429"/>
        <dbReference type="ChEBI" id="CHEBI:15378"/>
        <dbReference type="ChEBI" id="CHEBI:29986"/>
        <dbReference type="ChEBI" id="CHEBI:30616"/>
        <dbReference type="ChEBI" id="CHEBI:43474"/>
        <dbReference type="ChEBI" id="CHEBI:83898"/>
        <dbReference type="ChEBI" id="CHEBI:83900"/>
        <dbReference type="ChEBI" id="CHEBI:456216"/>
        <dbReference type="EC" id="6.3.2.9"/>
    </reaction>
</comment>
<dbReference type="SUPFAM" id="SSF53623">
    <property type="entry name" value="MurD-like peptide ligases, catalytic domain"/>
    <property type="match status" value="1"/>
</dbReference>
<dbReference type="EC" id="6.3.2.9" evidence="5 17"/>
<keyword evidence="7 17" id="KW-0963">Cytoplasm</keyword>
<organism evidence="21 22">
    <name type="scientific">Lactobacillus porci</name>
    <dbReference type="NCBI Taxonomy" id="2012477"/>
    <lineage>
        <taxon>Bacteria</taxon>
        <taxon>Bacillati</taxon>
        <taxon>Bacillota</taxon>
        <taxon>Bacilli</taxon>
        <taxon>Lactobacillales</taxon>
        <taxon>Lactobacillaceae</taxon>
        <taxon>Lactobacillus</taxon>
    </lineage>
</organism>
<accession>A0A6A8MCB1</accession>
<keyword evidence="9 17" id="KW-0547">Nucleotide-binding</keyword>
<evidence type="ECO:0000256" key="8">
    <source>
        <dbReference type="ARBA" id="ARBA00022598"/>
    </source>
</evidence>
<evidence type="ECO:0000256" key="6">
    <source>
        <dbReference type="ARBA" id="ARBA00015655"/>
    </source>
</evidence>
<evidence type="ECO:0000313" key="21">
    <source>
        <dbReference type="EMBL" id="MST86322.1"/>
    </source>
</evidence>